<organism evidence="3 4">
    <name type="scientific">Byssothecium circinans</name>
    <dbReference type="NCBI Taxonomy" id="147558"/>
    <lineage>
        <taxon>Eukaryota</taxon>
        <taxon>Fungi</taxon>
        <taxon>Dikarya</taxon>
        <taxon>Ascomycota</taxon>
        <taxon>Pezizomycotina</taxon>
        <taxon>Dothideomycetes</taxon>
        <taxon>Pleosporomycetidae</taxon>
        <taxon>Pleosporales</taxon>
        <taxon>Massarineae</taxon>
        <taxon>Massarinaceae</taxon>
        <taxon>Byssothecium</taxon>
    </lineage>
</organism>
<dbReference type="Proteomes" id="UP000800035">
    <property type="component" value="Unassembled WGS sequence"/>
</dbReference>
<sequence>MSWPGELGMFGLPPFRQPRHRHRAPPRPFSGIEAATREHVKAQIEFEELREKYREAKQKFKEARQRVEDAERKLDMAKRYDKAQDGAYAVCRQVKDRFIRQELLQEWNALTTDMELGLAERKAKYLELEEKATNMLQEEGTGAGA</sequence>
<dbReference type="AlphaFoldDB" id="A0A6A5TL66"/>
<keyword evidence="1" id="KW-0175">Coiled coil</keyword>
<proteinExistence type="predicted"/>
<evidence type="ECO:0000313" key="4">
    <source>
        <dbReference type="Proteomes" id="UP000800035"/>
    </source>
</evidence>
<evidence type="ECO:0000313" key="3">
    <source>
        <dbReference type="EMBL" id="KAF1949687.1"/>
    </source>
</evidence>
<accession>A0A6A5TL66</accession>
<feature type="coiled-coil region" evidence="1">
    <location>
        <begin position="32"/>
        <end position="80"/>
    </location>
</feature>
<evidence type="ECO:0000256" key="1">
    <source>
        <dbReference type="SAM" id="Coils"/>
    </source>
</evidence>
<feature type="region of interest" description="Disordered" evidence="2">
    <location>
        <begin position="1"/>
        <end position="31"/>
    </location>
</feature>
<dbReference type="OrthoDB" id="10443004at2759"/>
<dbReference type="EMBL" id="ML977033">
    <property type="protein sequence ID" value="KAF1949687.1"/>
    <property type="molecule type" value="Genomic_DNA"/>
</dbReference>
<name>A0A6A5TL66_9PLEO</name>
<gene>
    <name evidence="3" type="ORF">CC80DRAFT_555061</name>
</gene>
<evidence type="ECO:0000256" key="2">
    <source>
        <dbReference type="SAM" id="MobiDB-lite"/>
    </source>
</evidence>
<keyword evidence="4" id="KW-1185">Reference proteome</keyword>
<protein>
    <submittedName>
        <fullName evidence="3">Uncharacterized protein</fullName>
    </submittedName>
</protein>
<reference evidence="3" key="1">
    <citation type="journal article" date="2020" name="Stud. Mycol.">
        <title>101 Dothideomycetes genomes: a test case for predicting lifestyles and emergence of pathogens.</title>
        <authorList>
            <person name="Haridas S."/>
            <person name="Albert R."/>
            <person name="Binder M."/>
            <person name="Bloem J."/>
            <person name="Labutti K."/>
            <person name="Salamov A."/>
            <person name="Andreopoulos B."/>
            <person name="Baker S."/>
            <person name="Barry K."/>
            <person name="Bills G."/>
            <person name="Bluhm B."/>
            <person name="Cannon C."/>
            <person name="Castanera R."/>
            <person name="Culley D."/>
            <person name="Daum C."/>
            <person name="Ezra D."/>
            <person name="Gonzalez J."/>
            <person name="Henrissat B."/>
            <person name="Kuo A."/>
            <person name="Liang C."/>
            <person name="Lipzen A."/>
            <person name="Lutzoni F."/>
            <person name="Magnuson J."/>
            <person name="Mondo S."/>
            <person name="Nolan M."/>
            <person name="Ohm R."/>
            <person name="Pangilinan J."/>
            <person name="Park H.-J."/>
            <person name="Ramirez L."/>
            <person name="Alfaro M."/>
            <person name="Sun H."/>
            <person name="Tritt A."/>
            <person name="Yoshinaga Y."/>
            <person name="Zwiers L.-H."/>
            <person name="Turgeon B."/>
            <person name="Goodwin S."/>
            <person name="Spatafora J."/>
            <person name="Crous P."/>
            <person name="Grigoriev I."/>
        </authorList>
    </citation>
    <scope>NUCLEOTIDE SEQUENCE</scope>
    <source>
        <strain evidence="3">CBS 675.92</strain>
    </source>
</reference>